<dbReference type="Gene3D" id="3.40.50.720">
    <property type="entry name" value="NAD(P)-binding Rossmann-like Domain"/>
    <property type="match status" value="1"/>
</dbReference>
<evidence type="ECO:0000313" key="5">
    <source>
        <dbReference type="Proteomes" id="UP001172737"/>
    </source>
</evidence>
<evidence type="ECO:0000259" key="2">
    <source>
        <dbReference type="Pfam" id="PF01370"/>
    </source>
</evidence>
<dbReference type="PANTHER" id="PTHR11092:SF0">
    <property type="entry name" value="EPIMERASE FAMILY PROTEIN SDR39U1"/>
    <property type="match status" value="1"/>
</dbReference>
<sequence length="295" mass="31192">MRVVIAGSSGLIGTALTHSLHEGGHDVVALVRRPARDDHESQWDPRAGTLDADLLLSADAVVNLAGASIGDKRLTDAYAAVVRSSRVESTATLASALTRGFEGVLIQGSAMGYYGDRGDEVLSERSGPGSTLLASIVQDWEAAAQPVRDAGIRTVTVRTGLVLAPHGGFAERLLPLVTRGLLRSLGPGDAWHSWITLEDHIRALRFLIDSEHAGAVNAIAPAAARDAALIRALSEAAGRRPGFSVPAFVLEAAIGPAVEDLLSSQHAQPGVLTRLGFEWHHPTIEDAARWVMARR</sequence>
<dbReference type="Proteomes" id="UP001172737">
    <property type="component" value="Unassembled WGS sequence"/>
</dbReference>
<gene>
    <name evidence="4" type="ORF">QQX10_01535</name>
</gene>
<comment type="similarity">
    <text evidence="1">Belongs to the NAD(P)-dependent epimerase/dehydratase family. SDR39U1 subfamily.</text>
</comment>
<organism evidence="4 5">
    <name type="scientific">Demequina lignilytica</name>
    <dbReference type="NCBI Taxonomy" id="3051663"/>
    <lineage>
        <taxon>Bacteria</taxon>
        <taxon>Bacillati</taxon>
        <taxon>Actinomycetota</taxon>
        <taxon>Actinomycetes</taxon>
        <taxon>Micrococcales</taxon>
        <taxon>Demequinaceae</taxon>
        <taxon>Demequina</taxon>
    </lineage>
</organism>
<dbReference type="NCBIfam" id="TIGR01777">
    <property type="entry name" value="yfcH"/>
    <property type="match status" value="1"/>
</dbReference>
<name>A0AAW7M4V5_9MICO</name>
<feature type="domain" description="NAD-dependent epimerase/dehydratase" evidence="2">
    <location>
        <begin position="3"/>
        <end position="214"/>
    </location>
</feature>
<evidence type="ECO:0000256" key="1">
    <source>
        <dbReference type="ARBA" id="ARBA00009353"/>
    </source>
</evidence>
<protein>
    <submittedName>
        <fullName evidence="4">TIGR01777 family oxidoreductase</fullName>
    </submittedName>
</protein>
<feature type="domain" description="DUF1731" evidence="3">
    <location>
        <begin position="245"/>
        <end position="290"/>
    </location>
</feature>
<dbReference type="AlphaFoldDB" id="A0AAW7M4V5"/>
<dbReference type="PANTHER" id="PTHR11092">
    <property type="entry name" value="SUGAR NUCLEOTIDE EPIMERASE RELATED"/>
    <property type="match status" value="1"/>
</dbReference>
<dbReference type="InterPro" id="IPR036291">
    <property type="entry name" value="NAD(P)-bd_dom_sf"/>
</dbReference>
<keyword evidence="5" id="KW-1185">Reference proteome</keyword>
<dbReference type="RefSeq" id="WP_301144423.1">
    <property type="nucleotide sequence ID" value="NZ_JAUHPX010000001.1"/>
</dbReference>
<dbReference type="Pfam" id="PF08338">
    <property type="entry name" value="DUF1731"/>
    <property type="match status" value="1"/>
</dbReference>
<dbReference type="InterPro" id="IPR010099">
    <property type="entry name" value="SDR39U1"/>
</dbReference>
<dbReference type="InterPro" id="IPR013549">
    <property type="entry name" value="DUF1731"/>
</dbReference>
<reference evidence="4" key="1">
    <citation type="submission" date="2023-06" db="EMBL/GenBank/DDBJ databases">
        <title>Sysu t00039.</title>
        <authorList>
            <person name="Gao L."/>
            <person name="Fang B.-Z."/>
            <person name="Li W.-J."/>
        </authorList>
    </citation>
    <scope>NUCLEOTIDE SEQUENCE</scope>
    <source>
        <strain evidence="4">SYSU T00039</strain>
    </source>
</reference>
<dbReference type="SUPFAM" id="SSF51735">
    <property type="entry name" value="NAD(P)-binding Rossmann-fold domains"/>
    <property type="match status" value="1"/>
</dbReference>
<evidence type="ECO:0000259" key="3">
    <source>
        <dbReference type="Pfam" id="PF08338"/>
    </source>
</evidence>
<dbReference type="Pfam" id="PF01370">
    <property type="entry name" value="Epimerase"/>
    <property type="match status" value="1"/>
</dbReference>
<proteinExistence type="inferred from homology"/>
<evidence type="ECO:0000313" key="4">
    <source>
        <dbReference type="EMBL" id="MDN4486841.1"/>
    </source>
</evidence>
<comment type="caution">
    <text evidence="4">The sequence shown here is derived from an EMBL/GenBank/DDBJ whole genome shotgun (WGS) entry which is preliminary data.</text>
</comment>
<dbReference type="EMBL" id="JAUHPX010000001">
    <property type="protein sequence ID" value="MDN4486841.1"/>
    <property type="molecule type" value="Genomic_DNA"/>
</dbReference>
<accession>A0AAW7M4V5</accession>
<dbReference type="InterPro" id="IPR001509">
    <property type="entry name" value="Epimerase_deHydtase"/>
</dbReference>